<sequence>MSRKWLEREGLRWVDENIVTRDQYDRILSLYQDKKHAIGVLPILGSILLGLGVLSFVAANWQEIPQLVRLLLIMALMIASYAGGELFRRKGHEKLGLALTALGYVTFGAGIVLTGQMFHLVAYDIRAFVVWGTAGILLTYLYHSRFIYLLSLAVFTVAQLYSSMEYYQFSYIGFAIMAAGLGYYAWVRRNTLLTWCFSLSYVLHALIFVLNKDWKLLWFFIPVMALYTLGDWYKDRITGYALQSVPLAAAYLFGAVTVLGWDNHPSDLDAIRANPYYYLASLAVLFALSLAGKWRNKQITSAMEWVVLAPFLYLPSGISVLYLLALFFFSMYVLWRGYTEEWRFKINFGTVLFLCTTMIAYGKLTWDFMDKSLFFIIGGVLLLVLSWFLNRRNKRFLDEVKGGKPL</sequence>
<keyword evidence="1" id="KW-0472">Membrane</keyword>
<feature type="transmembrane region" description="Helical" evidence="1">
    <location>
        <begin position="36"/>
        <end position="58"/>
    </location>
</feature>
<evidence type="ECO:0000259" key="2">
    <source>
        <dbReference type="Pfam" id="PF09925"/>
    </source>
</evidence>
<feature type="domain" description="DUF2157" evidence="2">
    <location>
        <begin position="12"/>
        <end position="146"/>
    </location>
</feature>
<keyword evidence="4" id="KW-1185">Reference proteome</keyword>
<feature type="transmembrane region" description="Helical" evidence="1">
    <location>
        <begin position="168"/>
        <end position="185"/>
    </location>
</feature>
<feature type="transmembrane region" description="Helical" evidence="1">
    <location>
        <begin position="276"/>
        <end position="294"/>
    </location>
</feature>
<feature type="transmembrane region" description="Helical" evidence="1">
    <location>
        <begin position="373"/>
        <end position="389"/>
    </location>
</feature>
<keyword evidence="1" id="KW-0812">Transmembrane</keyword>
<dbReference type="RefSeq" id="WP_345594041.1">
    <property type="nucleotide sequence ID" value="NZ_BAABJG010000052.1"/>
</dbReference>
<evidence type="ECO:0000313" key="4">
    <source>
        <dbReference type="Proteomes" id="UP001597180"/>
    </source>
</evidence>
<feature type="transmembrane region" description="Helical" evidence="1">
    <location>
        <begin position="240"/>
        <end position="261"/>
    </location>
</feature>
<feature type="transmembrane region" description="Helical" evidence="1">
    <location>
        <begin position="192"/>
        <end position="210"/>
    </location>
</feature>
<accession>A0ABW3UYF9</accession>
<name>A0ABW3UYF9_9BACL</name>
<keyword evidence="1" id="KW-1133">Transmembrane helix</keyword>
<evidence type="ECO:0000313" key="3">
    <source>
        <dbReference type="EMBL" id="MFD1225294.1"/>
    </source>
</evidence>
<evidence type="ECO:0000256" key="1">
    <source>
        <dbReference type="SAM" id="Phobius"/>
    </source>
</evidence>
<feature type="transmembrane region" description="Helical" evidence="1">
    <location>
        <begin position="95"/>
        <end position="114"/>
    </location>
</feature>
<dbReference type="Pfam" id="PF09925">
    <property type="entry name" value="DUF2157"/>
    <property type="match status" value="1"/>
</dbReference>
<feature type="transmembrane region" description="Helical" evidence="1">
    <location>
        <begin position="64"/>
        <end position="83"/>
    </location>
</feature>
<protein>
    <submittedName>
        <fullName evidence="3">DUF2157 domain-containing protein</fullName>
    </submittedName>
</protein>
<comment type="caution">
    <text evidence="3">The sequence shown here is derived from an EMBL/GenBank/DDBJ whole genome shotgun (WGS) entry which is preliminary data.</text>
</comment>
<feature type="transmembrane region" description="Helical" evidence="1">
    <location>
        <begin position="306"/>
        <end position="332"/>
    </location>
</feature>
<dbReference type="EMBL" id="JBHTLU010000058">
    <property type="protein sequence ID" value="MFD1225294.1"/>
    <property type="molecule type" value="Genomic_DNA"/>
</dbReference>
<reference evidence="4" key="1">
    <citation type="journal article" date="2019" name="Int. J. Syst. Evol. Microbiol.">
        <title>The Global Catalogue of Microorganisms (GCM) 10K type strain sequencing project: providing services to taxonomists for standard genome sequencing and annotation.</title>
        <authorList>
            <consortium name="The Broad Institute Genomics Platform"/>
            <consortium name="The Broad Institute Genome Sequencing Center for Infectious Disease"/>
            <person name="Wu L."/>
            <person name="Ma J."/>
        </authorList>
    </citation>
    <scope>NUCLEOTIDE SEQUENCE [LARGE SCALE GENOMIC DNA]</scope>
    <source>
        <strain evidence="4">CCUG 53270</strain>
    </source>
</reference>
<organism evidence="3 4">
    <name type="scientific">Paenibacillus vulneris</name>
    <dbReference type="NCBI Taxonomy" id="1133364"/>
    <lineage>
        <taxon>Bacteria</taxon>
        <taxon>Bacillati</taxon>
        <taxon>Bacillota</taxon>
        <taxon>Bacilli</taxon>
        <taxon>Bacillales</taxon>
        <taxon>Paenibacillaceae</taxon>
        <taxon>Paenibacillus</taxon>
    </lineage>
</organism>
<dbReference type="Proteomes" id="UP001597180">
    <property type="component" value="Unassembled WGS sequence"/>
</dbReference>
<dbReference type="InterPro" id="IPR018677">
    <property type="entry name" value="DUF2157"/>
</dbReference>
<gene>
    <name evidence="3" type="ORF">ACFQ4B_34960</name>
</gene>
<proteinExistence type="predicted"/>
<feature type="transmembrane region" description="Helical" evidence="1">
    <location>
        <begin position="344"/>
        <end position="361"/>
    </location>
</feature>
<feature type="transmembrane region" description="Helical" evidence="1">
    <location>
        <begin position="120"/>
        <end position="141"/>
    </location>
</feature>